<evidence type="ECO:0000313" key="2">
    <source>
        <dbReference type="Proteomes" id="UP000663760"/>
    </source>
</evidence>
<organism evidence="1 2">
    <name type="scientific">Spirodela intermedia</name>
    <name type="common">Intermediate duckweed</name>
    <dbReference type="NCBI Taxonomy" id="51605"/>
    <lineage>
        <taxon>Eukaryota</taxon>
        <taxon>Viridiplantae</taxon>
        <taxon>Streptophyta</taxon>
        <taxon>Embryophyta</taxon>
        <taxon>Tracheophyta</taxon>
        <taxon>Spermatophyta</taxon>
        <taxon>Magnoliopsida</taxon>
        <taxon>Liliopsida</taxon>
        <taxon>Araceae</taxon>
        <taxon>Lemnoideae</taxon>
        <taxon>Spirodela</taxon>
    </lineage>
</organism>
<gene>
    <name evidence="1" type="ORF">SI8410_02002295</name>
</gene>
<dbReference type="Proteomes" id="UP000663760">
    <property type="component" value="Chromosome 2"/>
</dbReference>
<dbReference type="EMBL" id="LR746265">
    <property type="protein sequence ID" value="CAA7390876.1"/>
    <property type="molecule type" value="Genomic_DNA"/>
</dbReference>
<reference evidence="1" key="1">
    <citation type="submission" date="2020-02" db="EMBL/GenBank/DDBJ databases">
        <authorList>
            <person name="Scholz U."/>
            <person name="Mascher M."/>
            <person name="Fiebig A."/>
        </authorList>
    </citation>
    <scope>NUCLEOTIDE SEQUENCE</scope>
</reference>
<keyword evidence="2" id="KW-1185">Reference proteome</keyword>
<dbReference type="AlphaFoldDB" id="A0A7I8K3Z7"/>
<sequence>MSDIFCSTRWPGTRTRRWRSSTAAAMDFICRYARSFPRQTLGPPLNATNLNDSAASNVFPSAASHLSGRKSMQSQPHTDFILPAATSSSAACFESSGTEGYSRSVSVSAAFRYTSWSASSYPSGASNHRATSPPRVSRRTLHISATIFSSTAGCRMTSQKNQQSAAEEVSRPARMKLRATCRRKSSE</sequence>
<name>A0A7I8K3Z7_SPIIN</name>
<accession>A0A7I8K3Z7</accession>
<proteinExistence type="predicted"/>
<evidence type="ECO:0000313" key="1">
    <source>
        <dbReference type="EMBL" id="CAA7390876.1"/>
    </source>
</evidence>
<protein>
    <submittedName>
        <fullName evidence="1">Uncharacterized protein</fullName>
    </submittedName>
</protein>